<feature type="transmembrane region" description="Helical" evidence="2">
    <location>
        <begin position="309"/>
        <end position="326"/>
    </location>
</feature>
<evidence type="ECO:0000256" key="2">
    <source>
        <dbReference type="SAM" id="Phobius"/>
    </source>
</evidence>
<dbReference type="Proteomes" id="UP001164459">
    <property type="component" value="Chromosome"/>
</dbReference>
<dbReference type="EMBL" id="CP114040">
    <property type="protein sequence ID" value="WAS89885.1"/>
    <property type="molecule type" value="Genomic_DNA"/>
</dbReference>
<organism evidence="3 4">
    <name type="scientific">Nannocystis punicea</name>
    <dbReference type="NCBI Taxonomy" id="2995304"/>
    <lineage>
        <taxon>Bacteria</taxon>
        <taxon>Pseudomonadati</taxon>
        <taxon>Myxococcota</taxon>
        <taxon>Polyangia</taxon>
        <taxon>Nannocystales</taxon>
        <taxon>Nannocystaceae</taxon>
        <taxon>Nannocystis</taxon>
    </lineage>
</organism>
<protein>
    <recommendedName>
        <fullName evidence="5">WD40 repeat domain-containing protein</fullName>
    </recommendedName>
</protein>
<accession>A0ABY7GSG9</accession>
<feature type="region of interest" description="Disordered" evidence="1">
    <location>
        <begin position="282"/>
        <end position="302"/>
    </location>
</feature>
<evidence type="ECO:0008006" key="5">
    <source>
        <dbReference type="Google" id="ProtNLM"/>
    </source>
</evidence>
<keyword evidence="4" id="KW-1185">Reference proteome</keyword>
<keyword evidence="2" id="KW-0812">Transmembrane</keyword>
<sequence length="330" mass="34641">MIAFDSTGRNLVLADDAEFLVHDGPSEGPRWRRDCKSPLIAVGATADAVISVDEDGQAVWHDPQRDVQRATAEAGDLARAAAISPSGHVLVATSDGAVELTPSGPGRRHAWPDATVVAWGVGGQILVADQQGKVGVFGPAGLVLEVQLEAPPVAATWNARGFWIVATARKLLRIEGGALHHLTGGPADMPIRAVASSLGGDAIAMVLGESLVIVLSWPGRDNIGQLRYLDRVVDGVQFGPEPWLAVGLDGGDGNKFDLGNGNLNRTDTHPGREHRRWMVSVSVNPPQPAEPSAPPQPAAEAQPAAKPKASLLLFTVVALIVLYTIVRFGS</sequence>
<keyword evidence="2" id="KW-1133">Transmembrane helix</keyword>
<dbReference type="SUPFAM" id="SSF63829">
    <property type="entry name" value="Calcium-dependent phosphotriesterase"/>
    <property type="match status" value="1"/>
</dbReference>
<evidence type="ECO:0000313" key="3">
    <source>
        <dbReference type="EMBL" id="WAS89885.1"/>
    </source>
</evidence>
<evidence type="ECO:0000256" key="1">
    <source>
        <dbReference type="SAM" id="MobiDB-lite"/>
    </source>
</evidence>
<evidence type="ECO:0000313" key="4">
    <source>
        <dbReference type="Proteomes" id="UP001164459"/>
    </source>
</evidence>
<reference evidence="3" key="1">
    <citation type="submission" date="2022-11" db="EMBL/GenBank/DDBJ databases">
        <title>Minimal conservation of predation-associated metabolite biosynthetic gene clusters underscores biosynthetic potential of Myxococcota including descriptions for ten novel species: Archangium lansinium sp. nov., Myxococcus landrumus sp. nov., Nannocystis bai.</title>
        <authorList>
            <person name="Ahearne A."/>
            <person name="Stevens C."/>
            <person name="Dowd S."/>
        </authorList>
    </citation>
    <scope>NUCLEOTIDE SEQUENCE</scope>
    <source>
        <strain evidence="3">Fl3</strain>
    </source>
</reference>
<proteinExistence type="predicted"/>
<gene>
    <name evidence="3" type="ORF">O0S08_27140</name>
</gene>
<keyword evidence="2" id="KW-0472">Membrane</keyword>
<feature type="compositionally biased region" description="Pro residues" evidence="1">
    <location>
        <begin position="285"/>
        <end position="297"/>
    </location>
</feature>
<name>A0ABY7GSG9_9BACT</name>
<dbReference type="RefSeq" id="WP_269032196.1">
    <property type="nucleotide sequence ID" value="NZ_CP114040.1"/>
</dbReference>